<feature type="compositionally biased region" description="Pro residues" evidence="2">
    <location>
        <begin position="578"/>
        <end position="592"/>
    </location>
</feature>
<reference evidence="4" key="1">
    <citation type="submission" date="2025-08" db="UniProtKB">
        <authorList>
            <consortium name="RefSeq"/>
        </authorList>
    </citation>
    <scope>IDENTIFICATION</scope>
    <source>
        <tissue evidence="4">Whole organism</tissue>
    </source>
</reference>
<feature type="region of interest" description="Disordered" evidence="2">
    <location>
        <begin position="566"/>
        <end position="599"/>
    </location>
</feature>
<dbReference type="OrthoDB" id="9977011at2759"/>
<feature type="compositionally biased region" description="Basic and acidic residues" evidence="2">
    <location>
        <begin position="1074"/>
        <end position="1086"/>
    </location>
</feature>
<dbReference type="PANTHER" id="PTHR13400">
    <property type="entry name" value="CHEMOKINE C-C MOTIF RECEPTOR 1"/>
    <property type="match status" value="1"/>
</dbReference>
<keyword evidence="3" id="KW-1185">Reference proteome</keyword>
<feature type="compositionally biased region" description="Polar residues" evidence="2">
    <location>
        <begin position="182"/>
        <end position="202"/>
    </location>
</feature>
<feature type="compositionally biased region" description="Basic residues" evidence="2">
    <location>
        <begin position="1051"/>
        <end position="1073"/>
    </location>
</feature>
<feature type="compositionally biased region" description="Polar residues" evidence="2">
    <location>
        <begin position="1038"/>
        <end position="1048"/>
    </location>
</feature>
<evidence type="ECO:0000256" key="1">
    <source>
        <dbReference type="SAM" id="Coils"/>
    </source>
</evidence>
<feature type="compositionally biased region" description="Polar residues" evidence="2">
    <location>
        <begin position="1165"/>
        <end position="1179"/>
    </location>
</feature>
<feature type="compositionally biased region" description="Polar residues" evidence="2">
    <location>
        <begin position="567"/>
        <end position="577"/>
    </location>
</feature>
<feature type="compositionally biased region" description="Low complexity" evidence="2">
    <location>
        <begin position="485"/>
        <end position="500"/>
    </location>
</feature>
<feature type="compositionally biased region" description="Low complexity" evidence="2">
    <location>
        <begin position="1241"/>
        <end position="1253"/>
    </location>
</feature>
<feature type="compositionally biased region" description="Low complexity" evidence="2">
    <location>
        <begin position="697"/>
        <end position="710"/>
    </location>
</feature>
<feature type="compositionally biased region" description="Low complexity" evidence="2">
    <location>
        <begin position="7"/>
        <end position="22"/>
    </location>
</feature>
<evidence type="ECO:0000313" key="4">
    <source>
        <dbReference type="RefSeq" id="XP_018014797.1"/>
    </source>
</evidence>
<feature type="region of interest" description="Disordered" evidence="2">
    <location>
        <begin position="175"/>
        <end position="202"/>
    </location>
</feature>
<feature type="region of interest" description="Disordered" evidence="2">
    <location>
        <begin position="141"/>
        <end position="162"/>
    </location>
</feature>
<feature type="compositionally biased region" description="Polar residues" evidence="2">
    <location>
        <begin position="715"/>
        <end position="726"/>
    </location>
</feature>
<evidence type="ECO:0000256" key="2">
    <source>
        <dbReference type="SAM" id="MobiDB-lite"/>
    </source>
</evidence>
<dbReference type="GeneID" id="108671737"/>
<accession>A0A8B7NMB0</accession>
<sequence length="1400" mass="149024">MDTKNGSAVSSSISSAPLPLQSHQRQHNNAALGSARRQAPLQPAAAAAAAPCSRILKSSSPHGDVHLSTSQPVTCTSSAHGRVDTIISRLDGATTPEKIELSLLKAASPHQPSVTSSTSCCAAQNTNRLPCIPTTYISNSPANSGKKSAMMRSVAPSTDASAGVDTYTTQKLLSSRTKDLSDNATKLSTSPQAHSSASQMKNKNPVVGEITCTNIDLCQNSGNSNLAYQDSARKAGSFSQTGNISPFAFEWRFDRKYPPSTDNSCPVFNENDSLESLCIQKGSVADVTSFKKNQIIISNVTPCDEAEENEIRPLKGASETAASPVVAPESLRQPYYSITQCQESFTTSTPTEAIRPQSLQSNIIVHIKPEAISSVAPRNPHTALQMEFGNRGSSKIVSDAQETSPNLEMANSSNVPADIRINMPENSPAKDKDCNAVQKKPTSFLTELLSHSSSRRSSKTSNSLLKFWVGNKLKNKKQEFGSTIAMAGSNSSNSDSNASEMSEKSSLTQGLLHDAPRSGQFPTGRLESNTSTLGCGETCSLLATAPPAQSHSSWYAGKFRWLKGSVHSRSGQTTPSVPDQPPAPCNPEPPMVPDADQDDDEAWFDSVTKLNEEWFKPGAVTLLSSDNVAPGTFLLDRGATAGIIDTPVGKSDIAALRSGVLFDAGHGYRDNQRTLSSAHNSTTTDLLHFKAKQLTSNSSLGSLSSPPNKSAARANASSPELVSLSSHPRGLSDGYNYRPLVSASIASSNANKSLGSGLANNRGNNNIPLRKLVHIRAGLRRPHLQRRSHASLIKTNIDDAGAVKEIEAGLLHLMEEFQAGKLTAFGNDRRRRQMEAIREQQESLARLHQEVGGSQDLDQPLSAEALEINTEHMSTLMEKLACLSVAIEKLENNTAFDHRTSAAQPSVSDAQVGAAGNPQLHRRGPADTAVVDTPDSAEPGVEGASEEFEGVVLRKKGASALLQKSLSLGRNASSGDIELSKIKKRTSSVVRSSSQKHYDHRAVDVAAENNSSIDPGATDDQNAKAPGRPASVHALGSSEASSDQVIDSSQHRHRHHHRHRHSHEYQKVHHHKKGSNEIREASPNRKMDVRSVLPTDHTIGPNAESTEMRVFDAPNLGPPLVRPPAVPARTNRPLPSPLTPAKQGSPLVTASRKLPSPGPVPTLAPSVQSFPQRTINPSASYYHPPPAIVPTSGAAMVTPSQASTTTATVSMYPYPHSKSASPNPVLQSDSPITPSHFRNQTSADGASARAATAFHSSVVNPTSRSQTPQSLSSRSHTPHSSSSVTQGSLTSGYHVQTPLIINSRYQTGLSSSYVTSTPRVQTPLGESSLTHVPVSVCSLTQTSSKCPINSSALTRTSMTCKSSSPALVPTYSSASTRSGVYSSTKPATAKFDISDKNSKW</sequence>
<dbReference type="KEGG" id="hazt:108671737"/>
<dbReference type="Proteomes" id="UP000694843">
    <property type="component" value="Unplaced"/>
</dbReference>
<feature type="compositionally biased region" description="Polar residues" evidence="2">
    <location>
        <begin position="1218"/>
        <end position="1240"/>
    </location>
</feature>
<dbReference type="RefSeq" id="XP_018014797.1">
    <property type="nucleotide sequence ID" value="XM_018159308.2"/>
</dbReference>
<dbReference type="InterPro" id="IPR025271">
    <property type="entry name" value="CCDC28"/>
</dbReference>
<feature type="compositionally biased region" description="Polar residues" evidence="2">
    <location>
        <begin position="1254"/>
        <end position="1269"/>
    </location>
</feature>
<feature type="coiled-coil region" evidence="1">
    <location>
        <begin position="830"/>
        <end position="893"/>
    </location>
</feature>
<feature type="region of interest" description="Disordered" evidence="2">
    <location>
        <begin position="697"/>
        <end position="728"/>
    </location>
</feature>
<evidence type="ECO:0000313" key="3">
    <source>
        <dbReference type="Proteomes" id="UP000694843"/>
    </source>
</evidence>
<gene>
    <name evidence="4" type="primary">LOC108671737</name>
</gene>
<proteinExistence type="predicted"/>
<feature type="region of interest" description="Disordered" evidence="2">
    <location>
        <begin position="1213"/>
        <end position="1289"/>
    </location>
</feature>
<feature type="compositionally biased region" description="Low complexity" evidence="2">
    <location>
        <begin position="35"/>
        <end position="46"/>
    </location>
</feature>
<feature type="region of interest" description="Disordered" evidence="2">
    <location>
        <begin position="484"/>
        <end position="529"/>
    </location>
</feature>
<feature type="region of interest" description="Disordered" evidence="2">
    <location>
        <begin position="899"/>
        <end position="928"/>
    </location>
</feature>
<dbReference type="Pfam" id="PF13270">
    <property type="entry name" value="CCDC28"/>
    <property type="match status" value="1"/>
</dbReference>
<protein>
    <submittedName>
        <fullName evidence="4">Uncharacterized protein LOC108671737</fullName>
    </submittedName>
</protein>
<feature type="region of interest" description="Disordered" evidence="2">
    <location>
        <begin position="1122"/>
        <end position="1182"/>
    </location>
</feature>
<feature type="compositionally biased region" description="Polar residues" evidence="2">
    <location>
        <begin position="391"/>
        <end position="415"/>
    </location>
</feature>
<feature type="region of interest" description="Disordered" evidence="2">
    <location>
        <begin position="389"/>
        <end position="435"/>
    </location>
</feature>
<name>A0A8B7NMB0_HYAAZ</name>
<feature type="region of interest" description="Disordered" evidence="2">
    <location>
        <begin position="1"/>
        <end position="46"/>
    </location>
</feature>
<keyword evidence="1" id="KW-0175">Coiled coil</keyword>
<dbReference type="PANTHER" id="PTHR13400:SF4">
    <property type="entry name" value="COILED-COIL DOMAIN-CONTAINING PROTEIN 28A-LIKE PROTEIN"/>
    <property type="match status" value="1"/>
</dbReference>
<organism evidence="3 4">
    <name type="scientific">Hyalella azteca</name>
    <name type="common">Amphipod</name>
    <dbReference type="NCBI Taxonomy" id="294128"/>
    <lineage>
        <taxon>Eukaryota</taxon>
        <taxon>Metazoa</taxon>
        <taxon>Ecdysozoa</taxon>
        <taxon>Arthropoda</taxon>
        <taxon>Crustacea</taxon>
        <taxon>Multicrustacea</taxon>
        <taxon>Malacostraca</taxon>
        <taxon>Eumalacostraca</taxon>
        <taxon>Peracarida</taxon>
        <taxon>Amphipoda</taxon>
        <taxon>Senticaudata</taxon>
        <taxon>Talitrida</taxon>
        <taxon>Talitroidea</taxon>
        <taxon>Hyalellidae</taxon>
        <taxon>Hyalella</taxon>
    </lineage>
</organism>
<feature type="region of interest" description="Disordered" evidence="2">
    <location>
        <begin position="982"/>
        <end position="1086"/>
    </location>
</feature>
<feature type="compositionally biased region" description="Low complexity" evidence="2">
    <location>
        <begin position="1270"/>
        <end position="1289"/>
    </location>
</feature>